<dbReference type="PROSITE" id="PS00096">
    <property type="entry name" value="SHMT"/>
    <property type="match status" value="1"/>
</dbReference>
<dbReference type="UniPathway" id="UPA00193"/>
<dbReference type="InterPro" id="IPR049943">
    <property type="entry name" value="Ser_HO-MeTrfase-like"/>
</dbReference>
<comment type="subunit">
    <text evidence="4 10">Homodimer.</text>
</comment>
<keyword evidence="5 10" id="KW-0963">Cytoplasm</keyword>
<evidence type="ECO:0000256" key="10">
    <source>
        <dbReference type="HAMAP-Rule" id="MF_00051"/>
    </source>
</evidence>
<feature type="binding site" evidence="10">
    <location>
        <position position="119"/>
    </location>
    <ligand>
        <name>(6S)-5,6,7,8-tetrahydrofolate</name>
        <dbReference type="ChEBI" id="CHEBI:57453"/>
    </ligand>
</feature>
<sequence length="416" mass="46210">MNKLSLEKFDPQINEAIKKEIERQENGLEMIPSENFVSLAVLETIGSVLTNKYSEGYPGKRYYGGCENIDVIEQLAIDRAKEIFGAEHVNVQPLSGAPANMAAYVALLEMEDTVLGMDLSHGGHLTHGHPVTAMAKMYNFIRYKTTPEGLIDLENLRQMALEHKPKLILVGYSAYSREIDYEGVKRIADEVGAYTMADIAHIAGLIAGGEMNNPVTIFDVVTTTTHKTLRGPRGGMIMCKKEFAKQVDKAVFPGLQGGPHENNIAGKAVAFKEALMPEFKEYAKQIKKNAKVLDKRLSEFGFKLMFGGTDNHLLLIDVTSKNVTGKEAEEALDRAGITVNKNMIPDDTRSPFDPSGIRLGTPALTTRGMKETEMEQVALWINRAVENHTDNVILENIRNEVKEMTSHFPLYPELKK</sequence>
<feature type="binding site" evidence="10">
    <location>
        <begin position="350"/>
        <end position="352"/>
    </location>
    <ligand>
        <name>(6S)-5,6,7,8-tetrahydrofolate</name>
        <dbReference type="ChEBI" id="CHEBI:57453"/>
    </ligand>
</feature>
<proteinExistence type="inferred from homology"/>
<dbReference type="GO" id="GO:0030170">
    <property type="term" value="F:pyridoxal phosphate binding"/>
    <property type="evidence" value="ECO:0007669"/>
    <property type="project" value="UniProtKB-UniRule"/>
</dbReference>
<comment type="pathway">
    <text evidence="10">One-carbon metabolism; tetrahydrofolate interconversion.</text>
</comment>
<dbReference type="InterPro" id="IPR015422">
    <property type="entry name" value="PyrdxlP-dep_Trfase_small"/>
</dbReference>
<dbReference type="InterPro" id="IPR015421">
    <property type="entry name" value="PyrdxlP-dep_Trfase_major"/>
</dbReference>
<dbReference type="InterPro" id="IPR001085">
    <property type="entry name" value="Ser_HO-MeTrfase"/>
</dbReference>
<dbReference type="AlphaFoldDB" id="A0A2M7Z675"/>
<comment type="similarity">
    <text evidence="3 10">Belongs to the SHMT family.</text>
</comment>
<comment type="subcellular location">
    <subcellularLocation>
        <location evidence="2 10">Cytoplasm</location>
    </subcellularLocation>
</comment>
<feature type="domain" description="Serine hydroxymethyltransferase-like" evidence="12">
    <location>
        <begin position="6"/>
        <end position="381"/>
    </location>
</feature>
<comment type="caution">
    <text evidence="13">The sequence shown here is derived from an EMBL/GenBank/DDBJ whole genome shotgun (WGS) entry which is preliminary data.</text>
</comment>
<evidence type="ECO:0000259" key="12">
    <source>
        <dbReference type="Pfam" id="PF00464"/>
    </source>
</evidence>
<keyword evidence="9 10" id="KW-0663">Pyridoxal phosphate</keyword>
<evidence type="ECO:0000256" key="1">
    <source>
        <dbReference type="ARBA" id="ARBA00001933"/>
    </source>
</evidence>
<dbReference type="PANTHER" id="PTHR11680:SF50">
    <property type="entry name" value="SERINE HYDROXYMETHYLTRANSFERASE"/>
    <property type="match status" value="1"/>
</dbReference>
<dbReference type="EC" id="2.1.2.1" evidence="10"/>
<dbReference type="InterPro" id="IPR015424">
    <property type="entry name" value="PyrdxlP-dep_Trfase"/>
</dbReference>
<evidence type="ECO:0000313" key="14">
    <source>
        <dbReference type="Proteomes" id="UP000230843"/>
    </source>
</evidence>
<feature type="binding site" evidence="10">
    <location>
        <begin position="123"/>
        <end position="125"/>
    </location>
    <ligand>
        <name>(6S)-5,6,7,8-tetrahydrofolate</name>
        <dbReference type="ChEBI" id="CHEBI:57453"/>
    </ligand>
</feature>
<accession>A0A2M7Z675</accession>
<dbReference type="GO" id="GO:0005829">
    <property type="term" value="C:cytosol"/>
    <property type="evidence" value="ECO:0007669"/>
    <property type="project" value="TreeGrafter"/>
</dbReference>
<reference evidence="14" key="1">
    <citation type="submission" date="2017-09" db="EMBL/GenBank/DDBJ databases">
        <title>Depth-based differentiation of microbial function through sediment-hosted aquifers and enrichment of novel symbionts in the deep terrestrial subsurface.</title>
        <authorList>
            <person name="Probst A.J."/>
            <person name="Ladd B."/>
            <person name="Jarett J.K."/>
            <person name="Geller-Mcgrath D.E."/>
            <person name="Sieber C.M.K."/>
            <person name="Emerson J.B."/>
            <person name="Anantharaman K."/>
            <person name="Thomas B.C."/>
            <person name="Malmstrom R."/>
            <person name="Stieglmeier M."/>
            <person name="Klingl A."/>
            <person name="Woyke T."/>
            <person name="Ryan C.M."/>
            <person name="Banfield J.F."/>
        </authorList>
    </citation>
    <scope>NUCLEOTIDE SEQUENCE [LARGE SCALE GENOMIC DNA]</scope>
</reference>
<dbReference type="GO" id="GO:0019264">
    <property type="term" value="P:glycine biosynthetic process from serine"/>
    <property type="evidence" value="ECO:0007669"/>
    <property type="project" value="UniProtKB-UniRule"/>
</dbReference>
<comment type="caution">
    <text evidence="10">Lacks conserved residue(s) required for the propagation of feature annotation.</text>
</comment>
<dbReference type="FunFam" id="3.40.640.10:FF:000001">
    <property type="entry name" value="Serine hydroxymethyltransferase"/>
    <property type="match status" value="1"/>
</dbReference>
<protein>
    <recommendedName>
        <fullName evidence="10">Serine hydroxymethyltransferase</fullName>
        <shortName evidence="10">SHMT</shortName>
        <shortName evidence="10">Serine methylase</shortName>
        <ecNumber evidence="10">2.1.2.1</ecNumber>
    </recommendedName>
</protein>
<dbReference type="EMBL" id="PFVJ01000065">
    <property type="protein sequence ID" value="PJA89653.1"/>
    <property type="molecule type" value="Genomic_DNA"/>
</dbReference>
<dbReference type="PANTHER" id="PTHR11680">
    <property type="entry name" value="SERINE HYDROXYMETHYLTRANSFERASE"/>
    <property type="match status" value="1"/>
</dbReference>
<evidence type="ECO:0000256" key="7">
    <source>
        <dbReference type="ARBA" id="ARBA00022605"/>
    </source>
</evidence>
<keyword evidence="7 10" id="KW-0028">Amino-acid biosynthesis</keyword>
<dbReference type="GO" id="GO:0032259">
    <property type="term" value="P:methylation"/>
    <property type="evidence" value="ECO:0007669"/>
    <property type="project" value="UniProtKB-KW"/>
</dbReference>
<dbReference type="NCBIfam" id="NF000586">
    <property type="entry name" value="PRK00011.1"/>
    <property type="match status" value="1"/>
</dbReference>
<feature type="site" description="Plays an important role in substrate specificity" evidence="10">
    <location>
        <position position="226"/>
    </location>
</feature>
<dbReference type="HAMAP" id="MF_00051">
    <property type="entry name" value="SHMT"/>
    <property type="match status" value="1"/>
</dbReference>
<comment type="function">
    <text evidence="10">Catalyzes the reversible interconversion of serine and glycine with tetrahydrofolate (THF) serving as the one-carbon carrier. This reaction serves as the major source of one-carbon groups required for the biosynthesis of purines, thymidylate, methionine, and other important biomolecules. Also exhibits THF-independent aldolase activity toward beta-hydroxyamino acids, producing glycine and aldehydes, via a retro-aldol mechanism.</text>
</comment>
<evidence type="ECO:0000256" key="8">
    <source>
        <dbReference type="ARBA" id="ARBA00022679"/>
    </source>
</evidence>
<evidence type="ECO:0000313" key="13">
    <source>
        <dbReference type="EMBL" id="PJA89653.1"/>
    </source>
</evidence>
<dbReference type="Pfam" id="PF00464">
    <property type="entry name" value="SHMT"/>
    <property type="match status" value="1"/>
</dbReference>
<dbReference type="GO" id="GO:0004372">
    <property type="term" value="F:glycine hydroxymethyltransferase activity"/>
    <property type="evidence" value="ECO:0007669"/>
    <property type="project" value="UniProtKB-UniRule"/>
</dbReference>
<dbReference type="Proteomes" id="UP000230843">
    <property type="component" value="Unassembled WGS sequence"/>
</dbReference>
<keyword evidence="6 10" id="KW-0554">One-carbon metabolism</keyword>
<dbReference type="PIRSF" id="PIRSF000412">
    <property type="entry name" value="SHMT"/>
    <property type="match status" value="1"/>
</dbReference>
<dbReference type="CDD" id="cd00378">
    <property type="entry name" value="SHMT"/>
    <property type="match status" value="1"/>
</dbReference>
<evidence type="ECO:0000256" key="9">
    <source>
        <dbReference type="ARBA" id="ARBA00022898"/>
    </source>
</evidence>
<evidence type="ECO:0000256" key="4">
    <source>
        <dbReference type="ARBA" id="ARBA00011738"/>
    </source>
</evidence>
<evidence type="ECO:0000256" key="3">
    <source>
        <dbReference type="ARBA" id="ARBA00006376"/>
    </source>
</evidence>
<comment type="catalytic activity">
    <reaction evidence="10">
        <text>(6R)-5,10-methylene-5,6,7,8-tetrahydrofolate + glycine + H2O = (6S)-5,6,7,8-tetrahydrofolate + L-serine</text>
        <dbReference type="Rhea" id="RHEA:15481"/>
        <dbReference type="ChEBI" id="CHEBI:15377"/>
        <dbReference type="ChEBI" id="CHEBI:15636"/>
        <dbReference type="ChEBI" id="CHEBI:33384"/>
        <dbReference type="ChEBI" id="CHEBI:57305"/>
        <dbReference type="ChEBI" id="CHEBI:57453"/>
        <dbReference type="EC" id="2.1.2.1"/>
    </reaction>
</comment>
<organism evidence="13 14">
    <name type="scientific">Candidatus Magasanikbacteria bacterium CG_4_9_14_3_um_filter_32_9</name>
    <dbReference type="NCBI Taxonomy" id="1974644"/>
    <lineage>
        <taxon>Bacteria</taxon>
        <taxon>Candidatus Magasanikiibacteriota</taxon>
    </lineage>
</organism>
<gene>
    <name evidence="10 13" type="primary">glyA</name>
    <name evidence="13" type="ORF">CO137_03115</name>
</gene>
<keyword evidence="8 10" id="KW-0808">Transferase</keyword>
<dbReference type="InterPro" id="IPR019798">
    <property type="entry name" value="Ser_HO-MeTrfase_PLP_BS"/>
</dbReference>
<evidence type="ECO:0000256" key="11">
    <source>
        <dbReference type="PIRSR" id="PIRSR000412-50"/>
    </source>
</evidence>
<dbReference type="InterPro" id="IPR039429">
    <property type="entry name" value="SHMT-like_dom"/>
</dbReference>
<dbReference type="Gene3D" id="3.90.1150.10">
    <property type="entry name" value="Aspartate Aminotransferase, domain 1"/>
    <property type="match status" value="1"/>
</dbReference>
<evidence type="ECO:0000256" key="2">
    <source>
        <dbReference type="ARBA" id="ARBA00004496"/>
    </source>
</evidence>
<dbReference type="UniPathway" id="UPA00288">
    <property type="reaction ID" value="UER01023"/>
</dbReference>
<dbReference type="GO" id="GO:0035999">
    <property type="term" value="P:tetrahydrofolate interconversion"/>
    <property type="evidence" value="ECO:0007669"/>
    <property type="project" value="UniProtKB-UniRule"/>
</dbReference>
<comment type="cofactor">
    <cofactor evidence="1 10 11">
        <name>pyridoxal 5'-phosphate</name>
        <dbReference type="ChEBI" id="CHEBI:597326"/>
    </cofactor>
</comment>
<name>A0A2M7Z675_9BACT</name>
<comment type="pathway">
    <text evidence="10">Amino-acid biosynthesis; glycine biosynthesis; glycine from L-serine: step 1/1.</text>
</comment>
<dbReference type="SUPFAM" id="SSF53383">
    <property type="entry name" value="PLP-dependent transferases"/>
    <property type="match status" value="1"/>
</dbReference>
<evidence type="ECO:0000256" key="5">
    <source>
        <dbReference type="ARBA" id="ARBA00022490"/>
    </source>
</evidence>
<keyword evidence="13" id="KW-0489">Methyltransferase</keyword>
<feature type="modified residue" description="N6-(pyridoxal phosphate)lysine" evidence="10 11">
    <location>
        <position position="227"/>
    </location>
</feature>
<evidence type="ECO:0000256" key="6">
    <source>
        <dbReference type="ARBA" id="ARBA00022563"/>
    </source>
</evidence>
<dbReference type="GO" id="GO:0008168">
    <property type="term" value="F:methyltransferase activity"/>
    <property type="evidence" value="ECO:0007669"/>
    <property type="project" value="UniProtKB-KW"/>
</dbReference>
<dbReference type="Gene3D" id="3.40.640.10">
    <property type="entry name" value="Type I PLP-dependent aspartate aminotransferase-like (Major domain)"/>
    <property type="match status" value="1"/>
</dbReference>